<dbReference type="CDD" id="cd00063">
    <property type="entry name" value="FN3"/>
    <property type="match status" value="1"/>
</dbReference>
<evidence type="ECO:0000313" key="3">
    <source>
        <dbReference type="Proteomes" id="UP001482154"/>
    </source>
</evidence>
<name>A0ABV1IX08_9FIRM</name>
<sequence>MRTILKKGFILMISLFIAGNLITVAQNNVSAKEKTADSNNVTRKDNQEYNFPEDIIEPGPELPMYLYPPSIEKITNTMNGIKIQWKKVENADGYRIQRKTGKDKWKDLKILKKNKYTDNAVRNGQNYRYRVYAYAVNSVDFIENTGIKSITKNFLYLQVPSIKYSKKSRKTRCKISWKQNKKADGYNLQISTSKQFKKPVIKKIKGKRKSTTNINIHKNKSYYVKVRAYKMDAGKTYYSAWSYIKMIK</sequence>
<dbReference type="InterPro" id="IPR036116">
    <property type="entry name" value="FN3_sf"/>
</dbReference>
<evidence type="ECO:0000313" key="2">
    <source>
        <dbReference type="EMBL" id="MEQ2711754.1"/>
    </source>
</evidence>
<dbReference type="SUPFAM" id="SSF49265">
    <property type="entry name" value="Fibronectin type III"/>
    <property type="match status" value="1"/>
</dbReference>
<feature type="signal peptide" evidence="1">
    <location>
        <begin position="1"/>
        <end position="25"/>
    </location>
</feature>
<gene>
    <name evidence="2" type="ORF">AAAU51_11305</name>
</gene>
<accession>A0ABV1IX08</accession>
<keyword evidence="1" id="KW-0732">Signal</keyword>
<evidence type="ECO:0000256" key="1">
    <source>
        <dbReference type="SAM" id="SignalP"/>
    </source>
</evidence>
<evidence type="ECO:0008006" key="4">
    <source>
        <dbReference type="Google" id="ProtNLM"/>
    </source>
</evidence>
<keyword evidence="3" id="KW-1185">Reference proteome</keyword>
<comment type="caution">
    <text evidence="2">The sequence shown here is derived from an EMBL/GenBank/DDBJ whole genome shotgun (WGS) entry which is preliminary data.</text>
</comment>
<dbReference type="InterPro" id="IPR013783">
    <property type="entry name" value="Ig-like_fold"/>
</dbReference>
<dbReference type="Proteomes" id="UP001482154">
    <property type="component" value="Unassembled WGS sequence"/>
</dbReference>
<organism evidence="2 3">
    <name type="scientific">Anaerostipes amylophilus</name>
    <dbReference type="NCBI Taxonomy" id="2981779"/>
    <lineage>
        <taxon>Bacteria</taxon>
        <taxon>Bacillati</taxon>
        <taxon>Bacillota</taxon>
        <taxon>Clostridia</taxon>
        <taxon>Lachnospirales</taxon>
        <taxon>Lachnospiraceae</taxon>
        <taxon>Anaerostipes</taxon>
    </lineage>
</organism>
<protein>
    <recommendedName>
        <fullName evidence="4">Fibronectin type III domain protein</fullName>
    </recommendedName>
</protein>
<feature type="chain" id="PRO_5045216933" description="Fibronectin type III domain protein" evidence="1">
    <location>
        <begin position="26"/>
        <end position="248"/>
    </location>
</feature>
<dbReference type="Gene3D" id="2.60.40.10">
    <property type="entry name" value="Immunoglobulins"/>
    <property type="match status" value="2"/>
</dbReference>
<proteinExistence type="predicted"/>
<dbReference type="EMBL" id="JBBNIN010000019">
    <property type="protein sequence ID" value="MEQ2711754.1"/>
    <property type="molecule type" value="Genomic_DNA"/>
</dbReference>
<dbReference type="InterPro" id="IPR003961">
    <property type="entry name" value="FN3_dom"/>
</dbReference>
<dbReference type="RefSeq" id="WP_055198102.1">
    <property type="nucleotide sequence ID" value="NZ_JAOQJG010000006.1"/>
</dbReference>
<reference evidence="2 3" key="1">
    <citation type="submission" date="2024-04" db="EMBL/GenBank/DDBJ databases">
        <title>Human intestinal bacterial collection.</title>
        <authorList>
            <person name="Pauvert C."/>
            <person name="Hitch T.C.A."/>
            <person name="Clavel T."/>
        </authorList>
    </citation>
    <scope>NUCLEOTIDE SEQUENCE [LARGE SCALE GENOMIC DNA]</scope>
    <source>
        <strain evidence="2 3">CLA-AA-H249</strain>
    </source>
</reference>